<proteinExistence type="predicted"/>
<dbReference type="EMBL" id="CP027777">
    <property type="protein sequence ID" value="AVQ37338.1"/>
    <property type="molecule type" value="Genomic_DNA"/>
</dbReference>
<evidence type="ECO:0000313" key="2">
    <source>
        <dbReference type="Proteomes" id="UP000240615"/>
    </source>
</evidence>
<name>A0ABC8CQN4_CLOBO</name>
<dbReference type="AlphaFoldDB" id="A0ABC8CQN4"/>
<evidence type="ECO:0000313" key="1">
    <source>
        <dbReference type="EMBL" id="AVQ37338.1"/>
    </source>
</evidence>
<protein>
    <submittedName>
        <fullName evidence="1">Uncharacterized protein</fullName>
    </submittedName>
</protein>
<gene>
    <name evidence="1" type="ORF">C7M56_01080</name>
</gene>
<sequence length="82" mass="9089">MLNIDCIYLGIQSELAISFTSFVMGGILTIIPSEVLLTKPVILPILLTKTLIPTFSSSVPYRTVDLNQLMRLCVINTNHKNP</sequence>
<dbReference type="Proteomes" id="UP000240615">
    <property type="component" value="Chromosome"/>
</dbReference>
<organism evidence="1 2">
    <name type="scientific">Clostridium botulinum</name>
    <dbReference type="NCBI Taxonomy" id="1491"/>
    <lineage>
        <taxon>Bacteria</taxon>
        <taxon>Bacillati</taxon>
        <taxon>Bacillota</taxon>
        <taxon>Clostridia</taxon>
        <taxon>Eubacteriales</taxon>
        <taxon>Clostridiaceae</taxon>
        <taxon>Clostridium</taxon>
    </lineage>
</organism>
<reference evidence="1 2" key="1">
    <citation type="submission" date="2018-01" db="EMBL/GenBank/DDBJ databases">
        <title>Genetic Diversity of Clostridium botulinum in seafood.</title>
        <authorList>
            <person name="Athira V."/>
            <person name="Arun Jyothi P.V."/>
            <person name="Lalitha K.V."/>
            <person name="Joseph T.C."/>
        </authorList>
    </citation>
    <scope>NUCLEOTIDE SEQUENCE [LARGE SCALE GENOMIC DNA]</scope>
    <source>
        <strain evidence="1 2">Mfbjulcb8</strain>
    </source>
</reference>
<accession>A0ABC8CQN4</accession>